<dbReference type="Proteomes" id="UP000009138">
    <property type="component" value="Unassembled WGS sequence"/>
</dbReference>
<name>I1C1W7_RHIO9</name>
<sequence>MPKKPLMITSQSEMRTQSISFLFLLPCPANVAVSVLDCPAHNKARAKTVAAGGPRYCRKSAWALNRS</sequence>
<dbReference type="VEuPathDB" id="FungiDB:RO3G_07152"/>
<dbReference type="AlphaFoldDB" id="I1C1W7"/>
<dbReference type="EMBL" id="CH476736">
    <property type="protein sequence ID" value="EIE82447.1"/>
    <property type="molecule type" value="Genomic_DNA"/>
</dbReference>
<reference evidence="1 2" key="1">
    <citation type="journal article" date="2009" name="PLoS Genet.">
        <title>Genomic analysis of the basal lineage fungus Rhizopus oryzae reveals a whole-genome duplication.</title>
        <authorList>
            <person name="Ma L.-J."/>
            <person name="Ibrahim A.S."/>
            <person name="Skory C."/>
            <person name="Grabherr M.G."/>
            <person name="Burger G."/>
            <person name="Butler M."/>
            <person name="Elias M."/>
            <person name="Idnurm A."/>
            <person name="Lang B.F."/>
            <person name="Sone T."/>
            <person name="Abe A."/>
            <person name="Calvo S.E."/>
            <person name="Corrochano L.M."/>
            <person name="Engels R."/>
            <person name="Fu J."/>
            <person name="Hansberg W."/>
            <person name="Kim J.-M."/>
            <person name="Kodira C.D."/>
            <person name="Koehrsen M.J."/>
            <person name="Liu B."/>
            <person name="Miranda-Saavedra D."/>
            <person name="O'Leary S."/>
            <person name="Ortiz-Castellanos L."/>
            <person name="Poulter R."/>
            <person name="Rodriguez-Romero J."/>
            <person name="Ruiz-Herrera J."/>
            <person name="Shen Y.-Q."/>
            <person name="Zeng Q."/>
            <person name="Galagan J."/>
            <person name="Birren B.W."/>
            <person name="Cuomo C.A."/>
            <person name="Wickes B.L."/>
        </authorList>
    </citation>
    <scope>NUCLEOTIDE SEQUENCE [LARGE SCALE GENOMIC DNA]</scope>
    <source>
        <strain evidence="2">RA 99-880 / ATCC MYA-4621 / FGSC 9543 / NRRL 43880</strain>
    </source>
</reference>
<evidence type="ECO:0000313" key="2">
    <source>
        <dbReference type="Proteomes" id="UP000009138"/>
    </source>
</evidence>
<organism evidence="1 2">
    <name type="scientific">Rhizopus delemar (strain RA 99-880 / ATCC MYA-4621 / FGSC 9543 / NRRL 43880)</name>
    <name type="common">Mucormycosis agent</name>
    <name type="synonym">Rhizopus arrhizus var. delemar</name>
    <dbReference type="NCBI Taxonomy" id="246409"/>
    <lineage>
        <taxon>Eukaryota</taxon>
        <taxon>Fungi</taxon>
        <taxon>Fungi incertae sedis</taxon>
        <taxon>Mucoromycota</taxon>
        <taxon>Mucoromycotina</taxon>
        <taxon>Mucoromycetes</taxon>
        <taxon>Mucorales</taxon>
        <taxon>Mucorineae</taxon>
        <taxon>Rhizopodaceae</taxon>
        <taxon>Rhizopus</taxon>
    </lineage>
</organism>
<evidence type="ECO:0000313" key="1">
    <source>
        <dbReference type="EMBL" id="EIE82447.1"/>
    </source>
</evidence>
<gene>
    <name evidence="1" type="ORF">RO3G_07152</name>
</gene>
<dbReference type="InParanoid" id="I1C1W7"/>
<accession>I1C1W7</accession>
<keyword evidence="2" id="KW-1185">Reference proteome</keyword>
<dbReference type="GeneID" id="93614123"/>
<dbReference type="RefSeq" id="XP_067517843.1">
    <property type="nucleotide sequence ID" value="XM_067661742.1"/>
</dbReference>
<protein>
    <submittedName>
        <fullName evidence="1">Uncharacterized protein</fullName>
    </submittedName>
</protein>
<proteinExistence type="predicted"/>